<evidence type="ECO:0000313" key="2">
    <source>
        <dbReference type="EMBL" id="KAJ1176199.1"/>
    </source>
</evidence>
<proteinExistence type="predicted"/>
<evidence type="ECO:0000256" key="1">
    <source>
        <dbReference type="SAM" id="MobiDB-lite"/>
    </source>
</evidence>
<feature type="compositionally biased region" description="Basic residues" evidence="1">
    <location>
        <begin position="99"/>
        <end position="109"/>
    </location>
</feature>
<dbReference type="AlphaFoldDB" id="A0AAV7TJS4"/>
<organism evidence="2 3">
    <name type="scientific">Pleurodeles waltl</name>
    <name type="common">Iberian ribbed newt</name>
    <dbReference type="NCBI Taxonomy" id="8319"/>
    <lineage>
        <taxon>Eukaryota</taxon>
        <taxon>Metazoa</taxon>
        <taxon>Chordata</taxon>
        <taxon>Craniata</taxon>
        <taxon>Vertebrata</taxon>
        <taxon>Euteleostomi</taxon>
        <taxon>Amphibia</taxon>
        <taxon>Batrachia</taxon>
        <taxon>Caudata</taxon>
        <taxon>Salamandroidea</taxon>
        <taxon>Salamandridae</taxon>
        <taxon>Pleurodelinae</taxon>
        <taxon>Pleurodeles</taxon>
    </lineage>
</organism>
<evidence type="ECO:0000313" key="3">
    <source>
        <dbReference type="Proteomes" id="UP001066276"/>
    </source>
</evidence>
<gene>
    <name evidence="2" type="ORF">NDU88_001482</name>
</gene>
<sequence>MSASGCWGEALSQRALVGTHWLPGGWTCAARVPATGQGCSRTRYWHPHASTSHQPPPGQEAACSGRGGVAGRGSAWEKPCKVIPGSRAPHQQQEDGISRKSKSDRKKGKASAVKGVNSRNIEESRTGRRREEQQRQRTAKGRRSAEKEQQQEVRSSSEKKGREQEDGGGRSRKTLKEQRKELARVSGKAEQAARRTGARRTQRLLARSFNATRRGRGGFGTGLFTDQHTPIF</sequence>
<feature type="compositionally biased region" description="Basic and acidic residues" evidence="1">
    <location>
        <begin position="120"/>
        <end position="135"/>
    </location>
</feature>
<feature type="compositionally biased region" description="Basic and acidic residues" evidence="1">
    <location>
        <begin position="143"/>
        <end position="183"/>
    </location>
</feature>
<reference evidence="2" key="1">
    <citation type="journal article" date="2022" name="bioRxiv">
        <title>Sequencing and chromosome-scale assembly of the giantPleurodeles waltlgenome.</title>
        <authorList>
            <person name="Brown T."/>
            <person name="Elewa A."/>
            <person name="Iarovenko S."/>
            <person name="Subramanian E."/>
            <person name="Araus A.J."/>
            <person name="Petzold A."/>
            <person name="Susuki M."/>
            <person name="Suzuki K.-i.T."/>
            <person name="Hayashi T."/>
            <person name="Toyoda A."/>
            <person name="Oliveira C."/>
            <person name="Osipova E."/>
            <person name="Leigh N.D."/>
            <person name="Simon A."/>
            <person name="Yun M.H."/>
        </authorList>
    </citation>
    <scope>NUCLEOTIDE SEQUENCE</scope>
    <source>
        <strain evidence="2">20211129_DDA</strain>
        <tissue evidence="2">Liver</tissue>
    </source>
</reference>
<dbReference type="Proteomes" id="UP001066276">
    <property type="component" value="Chromosome 3_2"/>
</dbReference>
<protein>
    <submittedName>
        <fullName evidence="2">Uncharacterized protein</fullName>
    </submittedName>
</protein>
<comment type="caution">
    <text evidence="2">The sequence shown here is derived from an EMBL/GenBank/DDBJ whole genome shotgun (WGS) entry which is preliminary data.</text>
</comment>
<feature type="region of interest" description="Disordered" evidence="1">
    <location>
        <begin position="46"/>
        <end position="213"/>
    </location>
</feature>
<accession>A0AAV7TJS4</accession>
<keyword evidence="3" id="KW-1185">Reference proteome</keyword>
<dbReference type="EMBL" id="JANPWB010000006">
    <property type="protein sequence ID" value="KAJ1176199.1"/>
    <property type="molecule type" value="Genomic_DNA"/>
</dbReference>
<name>A0AAV7TJS4_PLEWA</name>